<dbReference type="Proteomes" id="UP000831484">
    <property type="component" value="Chromosome"/>
</dbReference>
<dbReference type="EMBL" id="CP096563">
    <property type="protein sequence ID" value="UPU40798.1"/>
    <property type="molecule type" value="Genomic_DNA"/>
</dbReference>
<gene>
    <name evidence="1" type="ORF">M0639_17120</name>
</gene>
<reference evidence="2" key="1">
    <citation type="journal article" date="2022" name="Environ. Microbiol.">
        <title>Functional analysis, diversity, and distribution of carbendazim hydrolases MheI and CbmA, responsible for the initial step in carbendazim degradation.</title>
        <authorList>
            <person name="Zhang M."/>
            <person name="Bai X."/>
            <person name="Li Q."/>
            <person name="Zhang L."/>
            <person name="Zhu Q."/>
            <person name="Gao S."/>
            <person name="Ke Z."/>
            <person name="Jiang M."/>
            <person name="Hu J."/>
            <person name="Qiu J."/>
            <person name="Hong Q."/>
        </authorList>
    </citation>
    <scope>NUCLEOTIDE SEQUENCE [LARGE SCALE GENOMIC DNA]</scope>
    <source>
        <strain evidence="2">djl-6</strain>
    </source>
</reference>
<organism evidence="1 2">
    <name type="scientific">Rhodococcus qingshengii JCM 15477</name>
    <dbReference type="NCBI Taxonomy" id="1303681"/>
    <lineage>
        <taxon>Bacteria</taxon>
        <taxon>Bacillati</taxon>
        <taxon>Actinomycetota</taxon>
        <taxon>Actinomycetes</taxon>
        <taxon>Mycobacteriales</taxon>
        <taxon>Nocardiaceae</taxon>
        <taxon>Rhodococcus</taxon>
        <taxon>Rhodococcus erythropolis group</taxon>
    </lineage>
</organism>
<evidence type="ECO:0000313" key="2">
    <source>
        <dbReference type="Proteomes" id="UP000831484"/>
    </source>
</evidence>
<dbReference type="RefSeq" id="WP_144245824.1">
    <property type="nucleotide sequence ID" value="NZ_CP096563.1"/>
</dbReference>
<dbReference type="AlphaFoldDB" id="A0AB38R7H2"/>
<proteinExistence type="predicted"/>
<sequence length="60" mass="6533">MPPSTVLRWLGVRHPTRATTREVATRFGVPIQEVLVAGGYMTPDEAATTADTLDDARTVH</sequence>
<accession>A0AB38R7H2</accession>
<evidence type="ECO:0000313" key="1">
    <source>
        <dbReference type="EMBL" id="UPU40798.1"/>
    </source>
</evidence>
<protein>
    <submittedName>
        <fullName evidence="1">Uncharacterized protein</fullName>
    </submittedName>
</protein>
<name>A0AB38R7H2_RHOSG</name>
<keyword evidence="2" id="KW-1185">Reference proteome</keyword>